<evidence type="ECO:0000313" key="2">
    <source>
        <dbReference type="EMBL" id="MED3562375.1"/>
    </source>
</evidence>
<dbReference type="EMBL" id="JARMQG010000084">
    <property type="protein sequence ID" value="MED3562375.1"/>
    <property type="molecule type" value="Genomic_DNA"/>
</dbReference>
<keyword evidence="1" id="KW-0812">Transmembrane</keyword>
<gene>
    <name evidence="2" type="ORF">P4447_07895</name>
</gene>
<organism evidence="2 3">
    <name type="scientific">Bacillus xiapuensis</name>
    <dbReference type="NCBI Taxonomy" id="2014075"/>
    <lineage>
        <taxon>Bacteria</taxon>
        <taxon>Bacillati</taxon>
        <taxon>Bacillota</taxon>
        <taxon>Bacilli</taxon>
        <taxon>Bacillales</taxon>
        <taxon>Bacillaceae</taxon>
        <taxon>Bacillus</taxon>
    </lineage>
</organism>
<evidence type="ECO:0000256" key="1">
    <source>
        <dbReference type="SAM" id="Phobius"/>
    </source>
</evidence>
<comment type="caution">
    <text evidence="2">The sequence shown here is derived from an EMBL/GenBank/DDBJ whole genome shotgun (WGS) entry which is preliminary data.</text>
</comment>
<feature type="transmembrane region" description="Helical" evidence="1">
    <location>
        <begin position="7"/>
        <end position="29"/>
    </location>
</feature>
<keyword evidence="1" id="KW-1133">Transmembrane helix</keyword>
<protein>
    <submittedName>
        <fullName evidence="2">Uncharacterized protein</fullName>
    </submittedName>
</protein>
<keyword evidence="1" id="KW-0472">Membrane</keyword>
<dbReference type="RefSeq" id="WP_327967295.1">
    <property type="nucleotide sequence ID" value="NZ_JARMQG010000084.1"/>
</dbReference>
<proteinExistence type="predicted"/>
<sequence>MDYSEKVVLWIIGIMATIALTGMFLVSVYRVPPEQVNEEKTCEDLGGKYVVVDKEWGGKTYINIYGCVK</sequence>
<accession>A0ABU6N8D8</accession>
<dbReference type="Proteomes" id="UP001330749">
    <property type="component" value="Unassembled WGS sequence"/>
</dbReference>
<reference evidence="2 3" key="1">
    <citation type="submission" date="2023-03" db="EMBL/GenBank/DDBJ databases">
        <title>Bacillus Genome Sequencing.</title>
        <authorList>
            <person name="Dunlap C."/>
        </authorList>
    </citation>
    <scope>NUCLEOTIDE SEQUENCE [LARGE SCALE GENOMIC DNA]</scope>
    <source>
        <strain evidence="2 3">B-14544</strain>
    </source>
</reference>
<keyword evidence="3" id="KW-1185">Reference proteome</keyword>
<name>A0ABU6N8D8_9BACI</name>
<evidence type="ECO:0000313" key="3">
    <source>
        <dbReference type="Proteomes" id="UP001330749"/>
    </source>
</evidence>